<evidence type="ECO:0000313" key="2">
    <source>
        <dbReference type="Proteomes" id="UP000264002"/>
    </source>
</evidence>
<comment type="caution">
    <text evidence="1">The sequence shown here is derived from an EMBL/GenBank/DDBJ whole genome shotgun (WGS) entry which is preliminary data.</text>
</comment>
<dbReference type="RefSeq" id="WP_117329982.1">
    <property type="nucleotide sequence ID" value="NZ_QUWK01000005.1"/>
</dbReference>
<accession>A0A372MHG4</accession>
<dbReference type="Pfam" id="PF19842">
    <property type="entry name" value="YqeC"/>
    <property type="match status" value="1"/>
</dbReference>
<reference evidence="1 2" key="2">
    <citation type="submission" date="2018-09" db="EMBL/GenBank/DDBJ databases">
        <title>Genome of Sphaerochaeta halotolerans strain 4-11.</title>
        <authorList>
            <person name="Nazina T.N."/>
            <person name="Sokolova D.S."/>
        </authorList>
    </citation>
    <scope>NUCLEOTIDE SEQUENCE [LARGE SCALE GENOMIC DNA]</scope>
    <source>
        <strain evidence="1 2">4-11</strain>
    </source>
</reference>
<dbReference type="NCBIfam" id="TIGR03172">
    <property type="entry name" value="selenium cofactor biosynthesis protein YqeC"/>
    <property type="match status" value="1"/>
</dbReference>
<sequence>MATLIESLQKHFSGNESCICITGSGGKTTALIQLSEAYAALQKRVLVSTTTKVRHPEDRDYHCDHYFWDEAVFSYPCKKGERVFYAKRGPIKAEAPPLEDLERLKEYYDVLILEADGARGRGLKLHSGKDPVVPSFTTATLAIASFSLFGQSLSEHCFGCESLDDRLIDEETYSLLLTHPEGMQKRMKGVCAILFNQAERTDRTKIENIRTQFPNLPLFFGSLEQNVLIERNII</sequence>
<gene>
    <name evidence="1" type="primary">yqeC</name>
    <name evidence="1" type="ORF">DYP60_05990</name>
</gene>
<dbReference type="Proteomes" id="UP000264002">
    <property type="component" value="Unassembled WGS sequence"/>
</dbReference>
<dbReference type="InterPro" id="IPR036565">
    <property type="entry name" value="Mur-like_cat_sf"/>
</dbReference>
<dbReference type="EMBL" id="QUWK01000005">
    <property type="protein sequence ID" value="RFU95174.1"/>
    <property type="molecule type" value="Genomic_DNA"/>
</dbReference>
<evidence type="ECO:0000313" key="1">
    <source>
        <dbReference type="EMBL" id="RFU95174.1"/>
    </source>
</evidence>
<reference evidence="2" key="1">
    <citation type="submission" date="2018-08" db="EMBL/GenBank/DDBJ databases">
        <authorList>
            <person name="Grouzdev D.S."/>
            <person name="Krutkina M.S."/>
        </authorList>
    </citation>
    <scope>NUCLEOTIDE SEQUENCE [LARGE SCALE GENOMIC DNA]</scope>
    <source>
        <strain evidence="2">4-11</strain>
    </source>
</reference>
<dbReference type="InterPro" id="IPR017587">
    <property type="entry name" value="YqeC"/>
</dbReference>
<protein>
    <submittedName>
        <fullName evidence="1">Putative selenium-dependent hydroxylase accessory protein YqeC</fullName>
    </submittedName>
</protein>
<dbReference type="SUPFAM" id="SSF53623">
    <property type="entry name" value="MurD-like peptide ligases, catalytic domain"/>
    <property type="match status" value="1"/>
</dbReference>
<name>A0A372MHG4_9SPIR</name>
<organism evidence="1 2">
    <name type="scientific">Sphaerochaeta halotolerans</name>
    <dbReference type="NCBI Taxonomy" id="2293840"/>
    <lineage>
        <taxon>Bacteria</taxon>
        <taxon>Pseudomonadati</taxon>
        <taxon>Spirochaetota</taxon>
        <taxon>Spirochaetia</taxon>
        <taxon>Spirochaetales</taxon>
        <taxon>Sphaerochaetaceae</taxon>
        <taxon>Sphaerochaeta</taxon>
    </lineage>
</organism>
<proteinExistence type="predicted"/>
<dbReference type="GO" id="GO:0005524">
    <property type="term" value="F:ATP binding"/>
    <property type="evidence" value="ECO:0007669"/>
    <property type="project" value="InterPro"/>
</dbReference>
<dbReference type="AlphaFoldDB" id="A0A372MHG4"/>
<keyword evidence="2" id="KW-1185">Reference proteome</keyword>
<dbReference type="OrthoDB" id="368187at2"/>